<dbReference type="OrthoDB" id="9802426at2"/>
<dbReference type="RefSeq" id="WP_102243609.1">
    <property type="nucleotide sequence ID" value="NZ_CP025704.1"/>
</dbReference>
<dbReference type="PANTHER" id="PTHR44591:SF25">
    <property type="entry name" value="CHEMOTAXIS TWO-COMPONENT RESPONSE REGULATOR"/>
    <property type="match status" value="1"/>
</dbReference>
<gene>
    <name evidence="2" type="ORF">C0V70_09415</name>
</gene>
<dbReference type="GO" id="GO:0000160">
    <property type="term" value="P:phosphorelay signal transduction system"/>
    <property type="evidence" value="ECO:0007669"/>
    <property type="project" value="InterPro"/>
</dbReference>
<dbReference type="Gene3D" id="3.40.50.2300">
    <property type="match status" value="1"/>
</dbReference>
<dbReference type="InterPro" id="IPR001789">
    <property type="entry name" value="Sig_transdc_resp-reg_receiver"/>
</dbReference>
<dbReference type="KEGG" id="bsto:C0V70_09415"/>
<sequence length="266" mass="30415">MPHTQEINIALCFSDPMEAMNFSQRLGEISPNVNFVIGKNFDDFLKSIARLPKIDCFVIEETFKECSAVDLVDKLKKSQRYKKAVVSVCTSNLKKVNSKFLELGVDYIFDLMTSFDEVSCHLKKAIYKKLTPVIPKDFNVMVLDNSPEILELISMHLGELDHAKYDLCKGIQEAKINLVDKDYDMLLLDWNLDDGTCIDLIEFIKTSAISPRTKSALTVVITGRDDVDDIMTLLRYGVKDHIIKPFDFNEFEDKITYALDKHLKRG</sequence>
<evidence type="ECO:0000256" key="1">
    <source>
        <dbReference type="ARBA" id="ARBA00022553"/>
    </source>
</evidence>
<reference evidence="2 3" key="1">
    <citation type="submission" date="2018-01" db="EMBL/GenBank/DDBJ databases">
        <title>Complete genome sequence of Bacteriovorax stolpii DSM12778.</title>
        <authorList>
            <person name="Tang B."/>
            <person name="Chang J."/>
        </authorList>
    </citation>
    <scope>NUCLEOTIDE SEQUENCE [LARGE SCALE GENOMIC DNA]</scope>
    <source>
        <strain evidence="2 3">DSM 12778</strain>
    </source>
</reference>
<organism evidence="2 3">
    <name type="scientific">Bacteriovorax stolpii</name>
    <name type="common">Bdellovibrio stolpii</name>
    <dbReference type="NCBI Taxonomy" id="960"/>
    <lineage>
        <taxon>Bacteria</taxon>
        <taxon>Pseudomonadati</taxon>
        <taxon>Bdellovibrionota</taxon>
        <taxon>Bacteriovoracia</taxon>
        <taxon>Bacteriovoracales</taxon>
        <taxon>Bacteriovoracaceae</taxon>
        <taxon>Bacteriovorax</taxon>
    </lineage>
</organism>
<dbReference type="PROSITE" id="PS50110">
    <property type="entry name" value="RESPONSE_REGULATORY"/>
    <property type="match status" value="1"/>
</dbReference>
<dbReference type="SUPFAM" id="SSF52172">
    <property type="entry name" value="CheY-like"/>
    <property type="match status" value="1"/>
</dbReference>
<name>A0A2K9NS46_BACTC</name>
<dbReference type="Proteomes" id="UP000235584">
    <property type="component" value="Chromosome"/>
</dbReference>
<dbReference type="AlphaFoldDB" id="A0A2K9NS46"/>
<dbReference type="PANTHER" id="PTHR44591">
    <property type="entry name" value="STRESS RESPONSE REGULATOR PROTEIN 1"/>
    <property type="match status" value="1"/>
</dbReference>
<proteinExistence type="predicted"/>
<dbReference type="Pfam" id="PF00072">
    <property type="entry name" value="Response_reg"/>
    <property type="match status" value="1"/>
</dbReference>
<dbReference type="InterPro" id="IPR011006">
    <property type="entry name" value="CheY-like_superfamily"/>
</dbReference>
<keyword evidence="3" id="KW-1185">Reference proteome</keyword>
<dbReference type="SMART" id="SM00448">
    <property type="entry name" value="REC"/>
    <property type="match status" value="1"/>
</dbReference>
<accession>A0A2K9NS46</accession>
<evidence type="ECO:0000313" key="2">
    <source>
        <dbReference type="EMBL" id="AUN98318.1"/>
    </source>
</evidence>
<protein>
    <submittedName>
        <fullName evidence="2">Uncharacterized protein</fullName>
    </submittedName>
</protein>
<evidence type="ECO:0000313" key="3">
    <source>
        <dbReference type="Proteomes" id="UP000235584"/>
    </source>
</evidence>
<dbReference type="EMBL" id="CP025704">
    <property type="protein sequence ID" value="AUN98318.1"/>
    <property type="molecule type" value="Genomic_DNA"/>
</dbReference>
<keyword evidence="1" id="KW-0597">Phosphoprotein</keyword>
<dbReference type="InterPro" id="IPR050595">
    <property type="entry name" value="Bact_response_regulator"/>
</dbReference>